<evidence type="ECO:0000256" key="1">
    <source>
        <dbReference type="SAM" id="MobiDB-lite"/>
    </source>
</evidence>
<dbReference type="GeneID" id="96003400"/>
<name>A0AB34KVM0_9PEZI</name>
<proteinExistence type="predicted"/>
<accession>A0AB34KVM0</accession>
<dbReference type="AlphaFoldDB" id="A0AB34KVM0"/>
<organism evidence="2 3">
    <name type="scientific">Cladosporium halotolerans</name>
    <dbReference type="NCBI Taxonomy" id="1052096"/>
    <lineage>
        <taxon>Eukaryota</taxon>
        <taxon>Fungi</taxon>
        <taxon>Dikarya</taxon>
        <taxon>Ascomycota</taxon>
        <taxon>Pezizomycotina</taxon>
        <taxon>Dothideomycetes</taxon>
        <taxon>Dothideomycetidae</taxon>
        <taxon>Cladosporiales</taxon>
        <taxon>Cladosporiaceae</taxon>
        <taxon>Cladosporium</taxon>
    </lineage>
</organism>
<reference evidence="2 3" key="1">
    <citation type="journal article" date="2020" name="Microbiol. Resour. Announc.">
        <title>Draft Genome Sequence of a Cladosporium Species Isolated from the Mesophotic Ascidian Didemnum maculosum.</title>
        <authorList>
            <person name="Gioti A."/>
            <person name="Siaperas R."/>
            <person name="Nikolaivits E."/>
            <person name="Le Goff G."/>
            <person name="Ouazzani J."/>
            <person name="Kotoulas G."/>
            <person name="Topakas E."/>
        </authorList>
    </citation>
    <scope>NUCLEOTIDE SEQUENCE [LARGE SCALE GENOMIC DNA]</scope>
    <source>
        <strain evidence="2 3">TM138-S3</strain>
    </source>
</reference>
<sequence>MPAQHKEEATSDAATTMGESSEVNEFLTKRMLHLYLQGQEESVGVVDLVKAKTHEKLFVSIKNTIADEIDDSDTIVAVFISREDEGPIEGTKKQKIPIKKNGDPSIWEALVTFIAKNGAGEGGLTGLVRVKKAGDAKGN</sequence>
<evidence type="ECO:0000313" key="2">
    <source>
        <dbReference type="EMBL" id="KAL1589103.1"/>
    </source>
</evidence>
<feature type="region of interest" description="Disordered" evidence="1">
    <location>
        <begin position="1"/>
        <end position="20"/>
    </location>
</feature>
<dbReference type="Proteomes" id="UP000803884">
    <property type="component" value="Unassembled WGS sequence"/>
</dbReference>
<dbReference type="RefSeq" id="XP_069232208.1">
    <property type="nucleotide sequence ID" value="XM_069370562.1"/>
</dbReference>
<dbReference type="EMBL" id="JAAQHG020000005">
    <property type="protein sequence ID" value="KAL1589103.1"/>
    <property type="molecule type" value="Genomic_DNA"/>
</dbReference>
<evidence type="ECO:0000313" key="3">
    <source>
        <dbReference type="Proteomes" id="UP000803884"/>
    </source>
</evidence>
<keyword evidence="3" id="KW-1185">Reference proteome</keyword>
<gene>
    <name evidence="2" type="ORF">WHR41_01956</name>
</gene>
<protein>
    <submittedName>
        <fullName evidence="2">Uncharacterized protein</fullName>
    </submittedName>
</protein>
<comment type="caution">
    <text evidence="2">The sequence shown here is derived from an EMBL/GenBank/DDBJ whole genome shotgun (WGS) entry which is preliminary data.</text>
</comment>